<name>A0AA41U8C7_9MICO</name>
<evidence type="ECO:0000256" key="1">
    <source>
        <dbReference type="ARBA" id="ARBA00007905"/>
    </source>
</evidence>
<comment type="caution">
    <text evidence="8">The sequence shown here is derived from an EMBL/GenBank/DDBJ whole genome shotgun (WGS) entry which is preliminary data.</text>
</comment>
<dbReference type="Gene3D" id="3.20.20.100">
    <property type="entry name" value="NADP-dependent oxidoreductase domain"/>
    <property type="match status" value="1"/>
</dbReference>
<comment type="similarity">
    <text evidence="1">Belongs to the aldo/keto reductase family.</text>
</comment>
<dbReference type="InterPro" id="IPR020471">
    <property type="entry name" value="AKR"/>
</dbReference>
<dbReference type="RefSeq" id="WP_236090670.1">
    <property type="nucleotide sequence ID" value="NZ_JAKGSG010000050.1"/>
</dbReference>
<dbReference type="Pfam" id="PF00248">
    <property type="entry name" value="Aldo_ket_red"/>
    <property type="match status" value="1"/>
</dbReference>
<dbReference type="PANTHER" id="PTHR43827">
    <property type="entry name" value="2,5-DIKETO-D-GLUCONIC ACID REDUCTASE"/>
    <property type="match status" value="1"/>
</dbReference>
<sequence>MTTPTIPLNNGVLIPQLGFGTYKLPPVQTREVVLRALDAGYRHVDTAQMYRNEAAVGRAVLDSGLPRDEVFVTSKLNNAFHAYDEAHAAFDRTLDDLGLEHVDLFLIHWPLPAFGRFVEAWRALEEIYASGRARAIGVSNFQPHHLDRILAEGTVVPAVNQVEMHPWFVQQEVRAYDAAHGIVTEAWSPLGRGRVLEDEEVLRIAADLGRSPAQVVLRWHVQRGDVVIPKSATPARIAENAAIFDFVLDDTAMAAITALDRDTRIGSHPDHENRTDR</sequence>
<evidence type="ECO:0000256" key="2">
    <source>
        <dbReference type="ARBA" id="ARBA00022857"/>
    </source>
</evidence>
<feature type="site" description="Lowers pKa of active site Tyr" evidence="6">
    <location>
        <position position="75"/>
    </location>
</feature>
<dbReference type="PROSITE" id="PS00062">
    <property type="entry name" value="ALDOKETO_REDUCTASE_2"/>
    <property type="match status" value="1"/>
</dbReference>
<dbReference type="EMBL" id="JAKGSG010000050">
    <property type="protein sequence ID" value="MCF4122878.1"/>
    <property type="molecule type" value="Genomic_DNA"/>
</dbReference>
<reference evidence="8" key="1">
    <citation type="submission" date="2022-01" db="EMBL/GenBank/DDBJ databases">
        <title>Antribacter sp. nov., isolated from Guizhou of China.</title>
        <authorList>
            <person name="Chengliang C."/>
            <person name="Ya Z."/>
        </authorList>
    </citation>
    <scope>NUCLEOTIDE SEQUENCE</scope>
    <source>
        <strain evidence="8">KLBMP 9083</strain>
    </source>
</reference>
<keyword evidence="9" id="KW-1185">Reference proteome</keyword>
<evidence type="ECO:0000256" key="3">
    <source>
        <dbReference type="ARBA" id="ARBA00023002"/>
    </source>
</evidence>
<dbReference type="FunFam" id="3.20.20.100:FF:000015">
    <property type="entry name" value="Oxidoreductase, aldo/keto reductase family"/>
    <property type="match status" value="1"/>
</dbReference>
<proteinExistence type="inferred from homology"/>
<protein>
    <submittedName>
        <fullName evidence="8">Aldo/keto reductase</fullName>
    </submittedName>
</protein>
<evidence type="ECO:0000256" key="4">
    <source>
        <dbReference type="PIRSR" id="PIRSR000097-1"/>
    </source>
</evidence>
<feature type="binding site" evidence="5">
    <location>
        <position position="108"/>
    </location>
    <ligand>
        <name>substrate</name>
    </ligand>
</feature>
<dbReference type="PROSITE" id="PS00063">
    <property type="entry name" value="ALDOKETO_REDUCTASE_3"/>
    <property type="match status" value="1"/>
</dbReference>
<accession>A0AA41U8C7</accession>
<dbReference type="GO" id="GO:0016616">
    <property type="term" value="F:oxidoreductase activity, acting on the CH-OH group of donors, NAD or NADP as acceptor"/>
    <property type="evidence" value="ECO:0007669"/>
    <property type="project" value="UniProtKB-ARBA"/>
</dbReference>
<evidence type="ECO:0000256" key="5">
    <source>
        <dbReference type="PIRSR" id="PIRSR000097-2"/>
    </source>
</evidence>
<feature type="domain" description="NADP-dependent oxidoreductase" evidence="7">
    <location>
        <begin position="17"/>
        <end position="260"/>
    </location>
</feature>
<keyword evidence="2" id="KW-0521">NADP</keyword>
<evidence type="ECO:0000313" key="9">
    <source>
        <dbReference type="Proteomes" id="UP001165405"/>
    </source>
</evidence>
<gene>
    <name evidence="8" type="ORF">L1785_18020</name>
</gene>
<evidence type="ECO:0000313" key="8">
    <source>
        <dbReference type="EMBL" id="MCF4122878.1"/>
    </source>
</evidence>
<dbReference type="InterPro" id="IPR036812">
    <property type="entry name" value="NAD(P)_OxRdtase_dom_sf"/>
</dbReference>
<organism evidence="8 9">
    <name type="scientific">Antribacter soli</name>
    <dbReference type="NCBI Taxonomy" id="2910976"/>
    <lineage>
        <taxon>Bacteria</taxon>
        <taxon>Bacillati</taxon>
        <taxon>Actinomycetota</taxon>
        <taxon>Actinomycetes</taxon>
        <taxon>Micrococcales</taxon>
        <taxon>Promicromonosporaceae</taxon>
        <taxon>Antribacter</taxon>
    </lineage>
</organism>
<feature type="active site" description="Proton donor" evidence="4">
    <location>
        <position position="50"/>
    </location>
</feature>
<dbReference type="InterPro" id="IPR023210">
    <property type="entry name" value="NADP_OxRdtase_dom"/>
</dbReference>
<evidence type="ECO:0000256" key="6">
    <source>
        <dbReference type="PIRSR" id="PIRSR000097-3"/>
    </source>
</evidence>
<dbReference type="PIRSF" id="PIRSF000097">
    <property type="entry name" value="AKR"/>
    <property type="match status" value="1"/>
</dbReference>
<dbReference type="PRINTS" id="PR00069">
    <property type="entry name" value="ALDKETRDTASE"/>
</dbReference>
<dbReference type="AlphaFoldDB" id="A0AA41U8C7"/>
<evidence type="ECO:0000259" key="7">
    <source>
        <dbReference type="Pfam" id="PF00248"/>
    </source>
</evidence>
<keyword evidence="3" id="KW-0560">Oxidoreductase</keyword>
<dbReference type="PROSITE" id="PS00798">
    <property type="entry name" value="ALDOKETO_REDUCTASE_1"/>
    <property type="match status" value="1"/>
</dbReference>
<dbReference type="Proteomes" id="UP001165405">
    <property type="component" value="Unassembled WGS sequence"/>
</dbReference>
<dbReference type="InterPro" id="IPR018170">
    <property type="entry name" value="Aldo/ket_reductase_CS"/>
</dbReference>
<dbReference type="PANTHER" id="PTHR43827:SF3">
    <property type="entry name" value="NADP-DEPENDENT OXIDOREDUCTASE DOMAIN-CONTAINING PROTEIN"/>
    <property type="match status" value="1"/>
</dbReference>
<dbReference type="SUPFAM" id="SSF51430">
    <property type="entry name" value="NAD(P)-linked oxidoreductase"/>
    <property type="match status" value="1"/>
</dbReference>